<name>A0A7C8QYK6_ORBOL</name>
<evidence type="ECO:0000313" key="2">
    <source>
        <dbReference type="Proteomes" id="UP000472727"/>
    </source>
</evidence>
<gene>
    <name evidence="1" type="ORF">TWF106_008345</name>
</gene>
<dbReference type="Proteomes" id="UP000472727">
    <property type="component" value="Unassembled WGS sequence"/>
</dbReference>
<dbReference type="EMBL" id="WIWS01000005">
    <property type="protein sequence ID" value="KAF3227941.1"/>
    <property type="molecule type" value="Genomic_DNA"/>
</dbReference>
<sequence>MLDSPNLPFWKVSDKLRCEIKTPQVALPCFKTSCAAPPLNLTRPRALMARPTRFFTAKHGESLRRKKNLRMVVPHPSR</sequence>
<evidence type="ECO:0000313" key="1">
    <source>
        <dbReference type="EMBL" id="KAF3227941.1"/>
    </source>
</evidence>
<accession>A0A7C8QYK6</accession>
<comment type="caution">
    <text evidence="1">The sequence shown here is derived from an EMBL/GenBank/DDBJ whole genome shotgun (WGS) entry which is preliminary data.</text>
</comment>
<reference evidence="1 2" key="1">
    <citation type="submission" date="2019-06" db="EMBL/GenBank/DDBJ databases">
        <authorList>
            <person name="Palmer J.M."/>
        </authorList>
    </citation>
    <scope>NUCLEOTIDE SEQUENCE [LARGE SCALE GENOMIC DNA]</scope>
    <source>
        <strain evidence="1 2">TWF106</strain>
    </source>
</reference>
<dbReference type="AlphaFoldDB" id="A0A7C8QYK6"/>
<protein>
    <submittedName>
        <fullName evidence="1">Uncharacterized protein</fullName>
    </submittedName>
</protein>
<proteinExistence type="predicted"/>
<organism evidence="1 2">
    <name type="scientific">Orbilia oligospora</name>
    <name type="common">Nematode-trapping fungus</name>
    <name type="synonym">Arthrobotrys oligospora</name>
    <dbReference type="NCBI Taxonomy" id="2813651"/>
    <lineage>
        <taxon>Eukaryota</taxon>
        <taxon>Fungi</taxon>
        <taxon>Dikarya</taxon>
        <taxon>Ascomycota</taxon>
        <taxon>Pezizomycotina</taxon>
        <taxon>Orbiliomycetes</taxon>
        <taxon>Orbiliales</taxon>
        <taxon>Orbiliaceae</taxon>
        <taxon>Orbilia</taxon>
    </lineage>
</organism>